<sequence length="175" mass="18885">MAEESLIPKKIPTQQYSGEGFGVFLRISVIIFLVSLLLTAGIYAYGNFLKNNLANQKSVLQKVEIEFEPNTISELERVSNSIASAGDILRAHTMSSVVFDMIEASALPTASFNTFSYSADKNTIILTGEAASYSDVSAQSSVFEALPNVESATFGNLSLKETGTVGFLLNIVIKK</sequence>
<dbReference type="EMBL" id="LCIN01000002">
    <property type="protein sequence ID" value="KKT57625.1"/>
    <property type="molecule type" value="Genomic_DNA"/>
</dbReference>
<keyword evidence="1" id="KW-0472">Membrane</keyword>
<evidence type="ECO:0000313" key="2">
    <source>
        <dbReference type="EMBL" id="KKT57625.1"/>
    </source>
</evidence>
<gene>
    <name evidence="2" type="ORF">UW49_C0002G0021</name>
</gene>
<reference evidence="2 3" key="1">
    <citation type="journal article" date="2015" name="Nature">
        <title>rRNA introns, odd ribosomes, and small enigmatic genomes across a large radiation of phyla.</title>
        <authorList>
            <person name="Brown C.T."/>
            <person name="Hug L.A."/>
            <person name="Thomas B.C."/>
            <person name="Sharon I."/>
            <person name="Castelle C.J."/>
            <person name="Singh A."/>
            <person name="Wilkins M.J."/>
            <person name="Williams K.H."/>
            <person name="Banfield J.F."/>
        </authorList>
    </citation>
    <scope>NUCLEOTIDE SEQUENCE [LARGE SCALE GENOMIC DNA]</scope>
</reference>
<feature type="transmembrane region" description="Helical" evidence="1">
    <location>
        <begin position="23"/>
        <end position="45"/>
    </location>
</feature>
<dbReference type="Proteomes" id="UP000033977">
    <property type="component" value="Unassembled WGS sequence"/>
</dbReference>
<comment type="caution">
    <text evidence="2">The sequence shown here is derived from an EMBL/GenBank/DDBJ whole genome shotgun (WGS) entry which is preliminary data.</text>
</comment>
<proteinExistence type="predicted"/>
<evidence type="ECO:0008006" key="4">
    <source>
        <dbReference type="Google" id="ProtNLM"/>
    </source>
</evidence>
<organism evidence="2 3">
    <name type="scientific">Candidatus Giovannonibacteria bacterium GW2011_GWB1_44_23</name>
    <dbReference type="NCBI Taxonomy" id="1618652"/>
    <lineage>
        <taxon>Bacteria</taxon>
        <taxon>Candidatus Giovannoniibacteriota</taxon>
    </lineage>
</organism>
<keyword evidence="1" id="KW-0812">Transmembrane</keyword>
<keyword evidence="1" id="KW-1133">Transmembrane helix</keyword>
<protein>
    <recommendedName>
        <fullName evidence="4">Fimbrial assembly family protein</fullName>
    </recommendedName>
</protein>
<dbReference type="AlphaFoldDB" id="A0A0G1IEK7"/>
<evidence type="ECO:0000256" key="1">
    <source>
        <dbReference type="SAM" id="Phobius"/>
    </source>
</evidence>
<name>A0A0G1IEK7_9BACT</name>
<evidence type="ECO:0000313" key="3">
    <source>
        <dbReference type="Proteomes" id="UP000033977"/>
    </source>
</evidence>
<accession>A0A0G1IEK7</accession>